<gene>
    <name evidence="10" type="ORF">HV832_04480</name>
</gene>
<comment type="similarity">
    <text evidence="8">Belongs to the TsuA/YedE (TC 9.B.102) family.</text>
</comment>
<evidence type="ECO:0000313" key="10">
    <source>
        <dbReference type="EMBL" id="NVO77083.1"/>
    </source>
</evidence>
<dbReference type="RefSeq" id="WP_176802349.1">
    <property type="nucleotide sequence ID" value="NZ_JABXYJ010000002.1"/>
</dbReference>
<dbReference type="Pfam" id="PF04143">
    <property type="entry name" value="Sulf_transp"/>
    <property type="match status" value="1"/>
</dbReference>
<feature type="transmembrane region" description="Helical" evidence="9">
    <location>
        <begin position="12"/>
        <end position="31"/>
    </location>
</feature>
<evidence type="ECO:0000256" key="8">
    <source>
        <dbReference type="ARBA" id="ARBA00035655"/>
    </source>
</evidence>
<evidence type="ECO:0000256" key="9">
    <source>
        <dbReference type="SAM" id="Phobius"/>
    </source>
</evidence>
<protein>
    <submittedName>
        <fullName evidence="10">YeeE/YedE family protein</fullName>
    </submittedName>
</protein>
<evidence type="ECO:0000256" key="4">
    <source>
        <dbReference type="ARBA" id="ARBA00022519"/>
    </source>
</evidence>
<proteinExistence type="inferred from homology"/>
<evidence type="ECO:0000313" key="11">
    <source>
        <dbReference type="Proteomes" id="UP000588051"/>
    </source>
</evidence>
<comment type="subcellular location">
    <subcellularLocation>
        <location evidence="1">Cell inner membrane</location>
        <topology evidence="1">Multi-pass membrane protein</topology>
    </subcellularLocation>
</comment>
<dbReference type="AlphaFoldDB" id="A0A850QI57"/>
<keyword evidence="6 9" id="KW-1133">Transmembrane helix</keyword>
<evidence type="ECO:0000256" key="2">
    <source>
        <dbReference type="ARBA" id="ARBA00022448"/>
    </source>
</evidence>
<feature type="transmembrane region" description="Helical" evidence="9">
    <location>
        <begin position="84"/>
        <end position="100"/>
    </location>
</feature>
<evidence type="ECO:0000256" key="5">
    <source>
        <dbReference type="ARBA" id="ARBA00022692"/>
    </source>
</evidence>
<dbReference type="EMBL" id="JABXYJ010000002">
    <property type="protein sequence ID" value="NVO77083.1"/>
    <property type="molecule type" value="Genomic_DNA"/>
</dbReference>
<keyword evidence="3" id="KW-1003">Cell membrane</keyword>
<accession>A0A850QI57</accession>
<keyword evidence="7 9" id="KW-0472">Membrane</keyword>
<feature type="transmembrane region" description="Helical" evidence="9">
    <location>
        <begin position="121"/>
        <end position="141"/>
    </location>
</feature>
<evidence type="ECO:0000256" key="6">
    <source>
        <dbReference type="ARBA" id="ARBA00022989"/>
    </source>
</evidence>
<reference evidence="10 11" key="1">
    <citation type="submission" date="2020-06" db="EMBL/GenBank/DDBJ databases">
        <authorList>
            <person name="Qiu C."/>
            <person name="Liu Z."/>
        </authorList>
    </citation>
    <scope>NUCLEOTIDE SEQUENCE [LARGE SCALE GENOMIC DNA]</scope>
    <source>
        <strain evidence="10 11">EM 1</strain>
    </source>
</reference>
<dbReference type="InterPro" id="IPR007272">
    <property type="entry name" value="Sulf_transp_TsuA/YedE"/>
</dbReference>
<dbReference type="Proteomes" id="UP000588051">
    <property type="component" value="Unassembled WGS sequence"/>
</dbReference>
<evidence type="ECO:0000256" key="7">
    <source>
        <dbReference type="ARBA" id="ARBA00023136"/>
    </source>
</evidence>
<comment type="caution">
    <text evidence="10">The sequence shown here is derived from an EMBL/GenBank/DDBJ whole genome shotgun (WGS) entry which is preliminary data.</text>
</comment>
<sequence length="142" mass="15366">MHIVWEQFTPYSSLIGGILIGLASILLLWCLGRIAGITGIVAGLITPVRGDWSWRLVFVAGMFLSSFLYRIVAPLPAIRIDASWGELILAGFIVGIGTRLSNGCTSGHGVCGLARLSMRSLIATLTFMLTGFLTVFVLRHVF</sequence>
<keyword evidence="5 9" id="KW-0812">Transmembrane</keyword>
<evidence type="ECO:0000256" key="1">
    <source>
        <dbReference type="ARBA" id="ARBA00004429"/>
    </source>
</evidence>
<keyword evidence="2" id="KW-0813">Transport</keyword>
<evidence type="ECO:0000256" key="3">
    <source>
        <dbReference type="ARBA" id="ARBA00022475"/>
    </source>
</evidence>
<organism evidence="10 11">
    <name type="scientific">Undibacterium oligocarboniphilum</name>
    <dbReference type="NCBI Taxonomy" id="666702"/>
    <lineage>
        <taxon>Bacteria</taxon>
        <taxon>Pseudomonadati</taxon>
        <taxon>Pseudomonadota</taxon>
        <taxon>Betaproteobacteria</taxon>
        <taxon>Burkholderiales</taxon>
        <taxon>Oxalobacteraceae</taxon>
        <taxon>Undibacterium</taxon>
    </lineage>
</organism>
<keyword evidence="4" id="KW-0997">Cell inner membrane</keyword>
<dbReference type="GO" id="GO:0005886">
    <property type="term" value="C:plasma membrane"/>
    <property type="evidence" value="ECO:0007669"/>
    <property type="project" value="UniProtKB-SubCell"/>
</dbReference>
<name>A0A850QI57_9BURK</name>
<dbReference type="PANTHER" id="PTHR30574:SF1">
    <property type="entry name" value="SULPHUR TRANSPORT DOMAIN-CONTAINING PROTEIN"/>
    <property type="match status" value="1"/>
</dbReference>
<keyword evidence="11" id="KW-1185">Reference proteome</keyword>
<dbReference type="PANTHER" id="PTHR30574">
    <property type="entry name" value="INNER MEMBRANE PROTEIN YEDE"/>
    <property type="match status" value="1"/>
</dbReference>
<feature type="transmembrane region" description="Helical" evidence="9">
    <location>
        <begin position="52"/>
        <end position="72"/>
    </location>
</feature>